<organism evidence="2 3">
    <name type="scientific">Mikania micrantha</name>
    <name type="common">bitter vine</name>
    <dbReference type="NCBI Taxonomy" id="192012"/>
    <lineage>
        <taxon>Eukaryota</taxon>
        <taxon>Viridiplantae</taxon>
        <taxon>Streptophyta</taxon>
        <taxon>Embryophyta</taxon>
        <taxon>Tracheophyta</taxon>
        <taxon>Spermatophyta</taxon>
        <taxon>Magnoliopsida</taxon>
        <taxon>eudicotyledons</taxon>
        <taxon>Gunneridae</taxon>
        <taxon>Pentapetalae</taxon>
        <taxon>asterids</taxon>
        <taxon>campanulids</taxon>
        <taxon>Asterales</taxon>
        <taxon>Asteraceae</taxon>
        <taxon>Asteroideae</taxon>
        <taxon>Heliantheae alliance</taxon>
        <taxon>Eupatorieae</taxon>
        <taxon>Mikania</taxon>
    </lineage>
</organism>
<feature type="compositionally biased region" description="Basic residues" evidence="1">
    <location>
        <begin position="8"/>
        <end position="17"/>
    </location>
</feature>
<feature type="compositionally biased region" description="Polar residues" evidence="1">
    <location>
        <begin position="39"/>
        <end position="53"/>
    </location>
</feature>
<sequence>MTISSVIKIKRGKKTTRKQQSIDPDPDKQSKVDERRNEPSTTEDAGPQPTATTDAAVGSNVEDVQARDKRSQATAQDRPRFRRRKSIARRKKRTSAIFSDSEPDSPPSGPKDTPAASKPKDHPKDLHGLMHHHSYIPIFNGGIQVLDMTQLLVLAEPFIFDLERLPLENPDNGSNGIVAVKWVKARAQLPKILFHTKDKDKEFRGLSTKTVADYFHSTKGTDTRHAGLSENKDNIPIVRHSTLLPFLSIKCKRSSEALKINNIKCLLYLASLWLSQCLYL</sequence>
<feature type="compositionally biased region" description="Basic and acidic residues" evidence="1">
    <location>
        <begin position="118"/>
        <end position="128"/>
    </location>
</feature>
<protein>
    <submittedName>
        <fullName evidence="2">Uncharacterized protein</fullName>
    </submittedName>
</protein>
<evidence type="ECO:0000313" key="2">
    <source>
        <dbReference type="EMBL" id="KAD7477888.1"/>
    </source>
</evidence>
<evidence type="ECO:0000256" key="1">
    <source>
        <dbReference type="SAM" id="MobiDB-lite"/>
    </source>
</evidence>
<keyword evidence="3" id="KW-1185">Reference proteome</keyword>
<evidence type="ECO:0000313" key="3">
    <source>
        <dbReference type="Proteomes" id="UP000326396"/>
    </source>
</evidence>
<name>A0A5N6Q246_9ASTR</name>
<feature type="region of interest" description="Disordered" evidence="1">
    <location>
        <begin position="1"/>
        <end position="128"/>
    </location>
</feature>
<reference evidence="2 3" key="1">
    <citation type="submission" date="2019-05" db="EMBL/GenBank/DDBJ databases">
        <title>Mikania micrantha, genome provides insights into the molecular mechanism of rapid growth.</title>
        <authorList>
            <person name="Liu B."/>
        </authorList>
    </citation>
    <scope>NUCLEOTIDE SEQUENCE [LARGE SCALE GENOMIC DNA]</scope>
    <source>
        <strain evidence="2">NLD-2019</strain>
        <tissue evidence="2">Leaf</tissue>
    </source>
</reference>
<proteinExistence type="predicted"/>
<feature type="compositionally biased region" description="Basic and acidic residues" evidence="1">
    <location>
        <begin position="25"/>
        <end position="38"/>
    </location>
</feature>
<feature type="compositionally biased region" description="Basic residues" evidence="1">
    <location>
        <begin position="80"/>
        <end position="94"/>
    </location>
</feature>
<dbReference type="Proteomes" id="UP000326396">
    <property type="component" value="Linkage Group LG1"/>
</dbReference>
<gene>
    <name evidence="2" type="ORF">E3N88_01024</name>
</gene>
<dbReference type="AlphaFoldDB" id="A0A5N6Q246"/>
<dbReference type="EMBL" id="SZYD01000001">
    <property type="protein sequence ID" value="KAD7477888.1"/>
    <property type="molecule type" value="Genomic_DNA"/>
</dbReference>
<comment type="caution">
    <text evidence="2">The sequence shown here is derived from an EMBL/GenBank/DDBJ whole genome shotgun (WGS) entry which is preliminary data.</text>
</comment>
<accession>A0A5N6Q246</accession>